<evidence type="ECO:0000313" key="1">
    <source>
        <dbReference type="EMBL" id="KAI4297363.1"/>
    </source>
</evidence>
<accession>A0ACB9KJG4</accession>
<evidence type="ECO:0000313" key="2">
    <source>
        <dbReference type="Proteomes" id="UP000828941"/>
    </source>
</evidence>
<comment type="caution">
    <text evidence="1">The sequence shown here is derived from an EMBL/GenBank/DDBJ whole genome shotgun (WGS) entry which is preliminary data.</text>
</comment>
<name>A0ACB9KJG4_BAUVA</name>
<reference evidence="1 2" key="1">
    <citation type="journal article" date="2022" name="DNA Res.">
        <title>Chromosomal-level genome assembly of the orchid tree Bauhinia variegata (Leguminosae; Cercidoideae) supports the allotetraploid origin hypothesis of Bauhinia.</title>
        <authorList>
            <person name="Zhong Y."/>
            <person name="Chen Y."/>
            <person name="Zheng D."/>
            <person name="Pang J."/>
            <person name="Liu Y."/>
            <person name="Luo S."/>
            <person name="Meng S."/>
            <person name="Qian L."/>
            <person name="Wei D."/>
            <person name="Dai S."/>
            <person name="Zhou R."/>
        </authorList>
    </citation>
    <scope>NUCLEOTIDE SEQUENCE [LARGE SCALE GENOMIC DNA]</scope>
    <source>
        <strain evidence="1">BV-YZ2020</strain>
    </source>
</reference>
<keyword evidence="2" id="KW-1185">Reference proteome</keyword>
<dbReference type="EMBL" id="CM039439">
    <property type="protein sequence ID" value="KAI4297363.1"/>
    <property type="molecule type" value="Genomic_DNA"/>
</dbReference>
<organism evidence="1 2">
    <name type="scientific">Bauhinia variegata</name>
    <name type="common">Purple orchid tree</name>
    <name type="synonym">Phanera variegata</name>
    <dbReference type="NCBI Taxonomy" id="167791"/>
    <lineage>
        <taxon>Eukaryota</taxon>
        <taxon>Viridiplantae</taxon>
        <taxon>Streptophyta</taxon>
        <taxon>Embryophyta</taxon>
        <taxon>Tracheophyta</taxon>
        <taxon>Spermatophyta</taxon>
        <taxon>Magnoliopsida</taxon>
        <taxon>eudicotyledons</taxon>
        <taxon>Gunneridae</taxon>
        <taxon>Pentapetalae</taxon>
        <taxon>rosids</taxon>
        <taxon>fabids</taxon>
        <taxon>Fabales</taxon>
        <taxon>Fabaceae</taxon>
        <taxon>Cercidoideae</taxon>
        <taxon>Cercideae</taxon>
        <taxon>Bauhiniinae</taxon>
        <taxon>Bauhinia</taxon>
    </lineage>
</organism>
<proteinExistence type="predicted"/>
<sequence>MECVQSVSMKVLWNGAKIEEFKPGRGVRQGDPISPYIFVTCMDKLSRLIAECVEDGSWKPMRTGRNDPLISHLMFADDLLLLAEASEQHIEQIWGKLTGNQGWTLGNGKQSRFWADASLGEGRTIIDSVDFRIPDYLMEDRVAEYTNVDGGWDWDRLRMMLPAIVIDKIGPIVPPDEGDGDDKIHYATVVWQLIYGGA</sequence>
<protein>
    <submittedName>
        <fullName evidence="1">Uncharacterized protein</fullName>
    </submittedName>
</protein>
<gene>
    <name evidence="1" type="ORF">L6164_037258</name>
</gene>
<dbReference type="Proteomes" id="UP000828941">
    <property type="component" value="Chromosome 14"/>
</dbReference>